<dbReference type="Proteomes" id="UP001215598">
    <property type="component" value="Unassembled WGS sequence"/>
</dbReference>
<comment type="caution">
    <text evidence="2">The sequence shown here is derived from an EMBL/GenBank/DDBJ whole genome shotgun (WGS) entry which is preliminary data.</text>
</comment>
<protein>
    <recommendedName>
        <fullName evidence="4">F-box domain-containing protein</fullName>
    </recommendedName>
</protein>
<keyword evidence="1" id="KW-0175">Coiled coil</keyword>
<sequence length="530" mass="60781">MSLALDSLLESNDAPLPSQRTLVEDILREGQAKLSALEGTISTIESTLQNLRSKHADLTSEMNQYRCILSPIRHIPPEIIEEIFLYFAPSMHPDWDLRNPASAMFPQTLGNVCCTWRTIAFSLSELWSVVDLGSPVRPLVECREGSPAKKDESYFTELPSGNDPREYQEGYEVEAALDFVTQCLSRSGDRLLSLRLWTQPFMTLPLLEALLTQSARWSELVLIRSGGPFSPSSMPLSQFTDDFQQLRKIAFADCYIDNFELKRVPSLTELTLDNVSLPMEIHLHIPWSQLTRYCEIDCAWWSSQLASYRQLTNLVELSLKLYHEPERDGAPILLPRLRKASFDFDRWAPDFVQSLEMPALEVLRIKHAANENHSSLPVPLSSPHLKILHIQIRYMSASRGELERALERYPDLTEITIDAPDVISNTDIMRLILSRNQSFLLAPKLEIMRLSNRSFIHRACEWRTLRNMLEGRFQPTMEGLSTLQTFELATNDWAMDENVTVALKQLGSRNQWDIRTSHQPDFPAWDELHL</sequence>
<dbReference type="AlphaFoldDB" id="A0AAD7K5D2"/>
<gene>
    <name evidence="2" type="ORF">B0H16DRAFT_890259</name>
</gene>
<name>A0AAD7K5D2_9AGAR</name>
<dbReference type="EMBL" id="JARKIB010000007">
    <property type="protein sequence ID" value="KAJ7778548.1"/>
    <property type="molecule type" value="Genomic_DNA"/>
</dbReference>
<reference evidence="2" key="1">
    <citation type="submission" date="2023-03" db="EMBL/GenBank/DDBJ databases">
        <title>Massive genome expansion in bonnet fungi (Mycena s.s.) driven by repeated elements and novel gene families across ecological guilds.</title>
        <authorList>
            <consortium name="Lawrence Berkeley National Laboratory"/>
            <person name="Harder C.B."/>
            <person name="Miyauchi S."/>
            <person name="Viragh M."/>
            <person name="Kuo A."/>
            <person name="Thoen E."/>
            <person name="Andreopoulos B."/>
            <person name="Lu D."/>
            <person name="Skrede I."/>
            <person name="Drula E."/>
            <person name="Henrissat B."/>
            <person name="Morin E."/>
            <person name="Kohler A."/>
            <person name="Barry K."/>
            <person name="LaButti K."/>
            <person name="Morin E."/>
            <person name="Salamov A."/>
            <person name="Lipzen A."/>
            <person name="Mereny Z."/>
            <person name="Hegedus B."/>
            <person name="Baldrian P."/>
            <person name="Stursova M."/>
            <person name="Weitz H."/>
            <person name="Taylor A."/>
            <person name="Grigoriev I.V."/>
            <person name="Nagy L.G."/>
            <person name="Martin F."/>
            <person name="Kauserud H."/>
        </authorList>
    </citation>
    <scope>NUCLEOTIDE SEQUENCE</scope>
    <source>
        <strain evidence="2">CBHHK182m</strain>
    </source>
</reference>
<feature type="coiled-coil region" evidence="1">
    <location>
        <begin position="34"/>
        <end position="68"/>
    </location>
</feature>
<proteinExistence type="predicted"/>
<accession>A0AAD7K5D2</accession>
<evidence type="ECO:0000313" key="2">
    <source>
        <dbReference type="EMBL" id="KAJ7778548.1"/>
    </source>
</evidence>
<dbReference type="SUPFAM" id="SSF52047">
    <property type="entry name" value="RNI-like"/>
    <property type="match status" value="1"/>
</dbReference>
<dbReference type="Gene3D" id="3.80.10.10">
    <property type="entry name" value="Ribonuclease Inhibitor"/>
    <property type="match status" value="1"/>
</dbReference>
<organism evidence="2 3">
    <name type="scientific">Mycena metata</name>
    <dbReference type="NCBI Taxonomy" id="1033252"/>
    <lineage>
        <taxon>Eukaryota</taxon>
        <taxon>Fungi</taxon>
        <taxon>Dikarya</taxon>
        <taxon>Basidiomycota</taxon>
        <taxon>Agaricomycotina</taxon>
        <taxon>Agaricomycetes</taxon>
        <taxon>Agaricomycetidae</taxon>
        <taxon>Agaricales</taxon>
        <taxon>Marasmiineae</taxon>
        <taxon>Mycenaceae</taxon>
        <taxon>Mycena</taxon>
    </lineage>
</organism>
<evidence type="ECO:0008006" key="4">
    <source>
        <dbReference type="Google" id="ProtNLM"/>
    </source>
</evidence>
<evidence type="ECO:0000256" key="1">
    <source>
        <dbReference type="SAM" id="Coils"/>
    </source>
</evidence>
<evidence type="ECO:0000313" key="3">
    <source>
        <dbReference type="Proteomes" id="UP001215598"/>
    </source>
</evidence>
<dbReference type="InterPro" id="IPR032675">
    <property type="entry name" value="LRR_dom_sf"/>
</dbReference>
<keyword evidence="3" id="KW-1185">Reference proteome</keyword>